<reference evidence="12" key="1">
    <citation type="submission" date="2022-08" db="UniProtKB">
        <authorList>
            <consortium name="EnsemblMetazoa"/>
        </authorList>
    </citation>
    <scope>IDENTIFICATION</scope>
    <source>
        <strain evidence="12">Israel</strain>
    </source>
</reference>
<dbReference type="Pfam" id="PF04062">
    <property type="entry name" value="P21-Arc"/>
    <property type="match status" value="1"/>
</dbReference>
<evidence type="ECO:0000256" key="4">
    <source>
        <dbReference type="ARBA" id="ARBA00010856"/>
    </source>
</evidence>
<evidence type="ECO:0000256" key="2">
    <source>
        <dbReference type="ARBA" id="ARBA00004245"/>
    </source>
</evidence>
<name>A0A1B0D6C0_PHLPP</name>
<accession>A0A1B0D6C0</accession>
<dbReference type="GeneID" id="129810304"/>
<dbReference type="RefSeq" id="XP_055716650.1">
    <property type="nucleotide sequence ID" value="XM_055860675.1"/>
</dbReference>
<dbReference type="GO" id="GO:0003779">
    <property type="term" value="F:actin binding"/>
    <property type="evidence" value="ECO:0007669"/>
    <property type="project" value="UniProtKB-KW"/>
</dbReference>
<comment type="subunit">
    <text evidence="11">Component of the Arp2/3 complex.</text>
</comment>
<dbReference type="VEuPathDB" id="VectorBase:PPAPM1_000995"/>
<dbReference type="EMBL" id="AJVK01012024">
    <property type="status" value="NOT_ANNOTATED_CDS"/>
    <property type="molecule type" value="Genomic_DNA"/>
</dbReference>
<dbReference type="InterPro" id="IPR007204">
    <property type="entry name" value="ARPC3"/>
</dbReference>
<keyword evidence="13" id="KW-1185">Reference proteome</keyword>
<dbReference type="GO" id="GO:0030833">
    <property type="term" value="P:regulation of actin filament polymerization"/>
    <property type="evidence" value="ECO:0007669"/>
    <property type="project" value="InterPro"/>
</dbReference>
<evidence type="ECO:0000256" key="7">
    <source>
        <dbReference type="ARBA" id="ARBA00023212"/>
    </source>
</evidence>
<dbReference type="GO" id="GO:0042995">
    <property type="term" value="C:cell projection"/>
    <property type="evidence" value="ECO:0007669"/>
    <property type="project" value="UniProtKB-SubCell"/>
</dbReference>
<evidence type="ECO:0000256" key="10">
    <source>
        <dbReference type="ARBA" id="ARBA00045382"/>
    </source>
</evidence>
<dbReference type="EnsemblMetazoa" id="PPAI003029-RA">
    <property type="protein sequence ID" value="PPAI003029-PA"/>
    <property type="gene ID" value="PPAI003029"/>
</dbReference>
<keyword evidence="9" id="KW-0966">Cell projection</keyword>
<keyword evidence="8" id="KW-0539">Nucleus</keyword>
<dbReference type="SUPFAM" id="SSF69060">
    <property type="entry name" value="Arp2/3 complex 21 kDa subunit ARPC3"/>
    <property type="match status" value="1"/>
</dbReference>
<dbReference type="FunFam" id="1.10.1760.10:FF:000001">
    <property type="entry name" value="Actin-related protein 2/3 complex subunit 3"/>
    <property type="match status" value="1"/>
</dbReference>
<keyword evidence="7 11" id="KW-0206">Cytoskeleton</keyword>
<comment type="function">
    <text evidence="11">Functions as component of the Arp2/3 complex which is involved in regulation of actin polymerization and together with an activating nucleation-promoting factor (NPF) mediates the formation of branched actin networks.</text>
</comment>
<dbReference type="AlphaFoldDB" id="A0A1B0D6C0"/>
<evidence type="ECO:0000256" key="9">
    <source>
        <dbReference type="ARBA" id="ARBA00023273"/>
    </source>
</evidence>
<dbReference type="Gene3D" id="1.10.1760.10">
    <property type="entry name" value="Actin-related protein 2/3 complex subunit 3"/>
    <property type="match status" value="1"/>
</dbReference>
<evidence type="ECO:0000313" key="13">
    <source>
        <dbReference type="Proteomes" id="UP000092462"/>
    </source>
</evidence>
<dbReference type="GO" id="GO:0005634">
    <property type="term" value="C:nucleus"/>
    <property type="evidence" value="ECO:0007669"/>
    <property type="project" value="UniProtKB-SubCell"/>
</dbReference>
<dbReference type="PIRSF" id="PIRSF016315">
    <property type="entry name" value="ARP2/3_P21-Arc"/>
    <property type="match status" value="1"/>
</dbReference>
<evidence type="ECO:0000256" key="8">
    <source>
        <dbReference type="ARBA" id="ARBA00023242"/>
    </source>
</evidence>
<comment type="function">
    <text evidence="10">Component of the Arp2/3 complex, a multiprotein complex that mediates actin polymerization upon stimulation by nucleation-promoting factor (NPF). The Arp2/3 complex mediates the formation of branched actin networks in the cytoplasm, providing the force for cell motility. In addition to its role in the cytoplasmic cytoskeleton, the Arp2/3 complex also promotes actin polymerization in the nucleus, thereby regulating gene transcription and repair of damaged DNA. The Arp2/3 complex promotes homologous recombination (HR) repair in response to DNA damage by promoting nuclear actin polymerization, leading to drive motility of double-strand breaks (DSBs).</text>
</comment>
<proteinExistence type="inferred from homology"/>
<evidence type="ECO:0000313" key="12">
    <source>
        <dbReference type="EnsemblMetazoa" id="PPAI003029-PA"/>
    </source>
</evidence>
<keyword evidence="6 11" id="KW-0009">Actin-binding</keyword>
<dbReference type="CTD" id="41917"/>
<comment type="subcellular location">
    <subcellularLocation>
        <location evidence="3">Cell projection</location>
    </subcellularLocation>
    <subcellularLocation>
        <location evidence="2 11">Cytoplasm</location>
        <location evidence="2 11">Cytoskeleton</location>
    </subcellularLocation>
    <subcellularLocation>
        <location evidence="1">Nucleus</location>
    </subcellularLocation>
</comment>
<keyword evidence="5 11" id="KW-0963">Cytoplasm</keyword>
<dbReference type="InterPro" id="IPR036753">
    <property type="entry name" value="ARPC3_sf"/>
</dbReference>
<comment type="similarity">
    <text evidence="4 11">Belongs to the ARPC3 family.</text>
</comment>
<dbReference type="EMBL" id="AJVK01012025">
    <property type="status" value="NOT_ANNOTATED_CDS"/>
    <property type="molecule type" value="Genomic_DNA"/>
</dbReference>
<organism evidence="12 13">
    <name type="scientific">Phlebotomus papatasi</name>
    <name type="common">Sandfly</name>
    <dbReference type="NCBI Taxonomy" id="29031"/>
    <lineage>
        <taxon>Eukaryota</taxon>
        <taxon>Metazoa</taxon>
        <taxon>Ecdysozoa</taxon>
        <taxon>Arthropoda</taxon>
        <taxon>Hexapoda</taxon>
        <taxon>Insecta</taxon>
        <taxon>Pterygota</taxon>
        <taxon>Neoptera</taxon>
        <taxon>Endopterygota</taxon>
        <taxon>Diptera</taxon>
        <taxon>Nematocera</taxon>
        <taxon>Psychodoidea</taxon>
        <taxon>Psychodidae</taxon>
        <taxon>Phlebotomus</taxon>
        <taxon>Phlebotomus</taxon>
    </lineage>
</organism>
<evidence type="ECO:0000256" key="1">
    <source>
        <dbReference type="ARBA" id="ARBA00004123"/>
    </source>
</evidence>
<evidence type="ECO:0000256" key="6">
    <source>
        <dbReference type="ARBA" id="ARBA00023203"/>
    </source>
</evidence>
<evidence type="ECO:0000256" key="11">
    <source>
        <dbReference type="PIRNR" id="PIRNR016315"/>
    </source>
</evidence>
<protein>
    <recommendedName>
        <fullName evidence="11">Actin-related protein 2/3 complex subunit 3</fullName>
    </recommendedName>
</protein>
<evidence type="ECO:0000256" key="3">
    <source>
        <dbReference type="ARBA" id="ARBA00004316"/>
    </source>
</evidence>
<dbReference type="Proteomes" id="UP000092462">
    <property type="component" value="Unassembled WGS sequence"/>
</dbReference>
<evidence type="ECO:0000256" key="5">
    <source>
        <dbReference type="ARBA" id="ARBA00022490"/>
    </source>
</evidence>
<dbReference type="PANTHER" id="PTHR12391">
    <property type="entry name" value="ARP2/3 COMPLEX 21 KD SUBUNIT"/>
    <property type="match status" value="1"/>
</dbReference>
<dbReference type="KEGG" id="ppap:129810304"/>
<sequence length="177" mass="20411">MPAYHSQLRDYSQSLGNMALLPLRTQHRGPAPTTNNEQDIIDEALYYFKANIFFRTFEIKSEVDRVLIYVTLYITECLKKLQRCSNKNQGHQEMYSLAISKFDIPGEAGFPLNSVYAKPSTSQEADLMRQYFLQLRQETGNRVCEKVFCGDDGKPSKWWLCFAKKKFMDKSLSGPGQ</sequence>
<dbReference type="OrthoDB" id="200404at2759"/>
<dbReference type="VEuPathDB" id="VectorBase:PPAI003029"/>
<dbReference type="GO" id="GO:0005885">
    <property type="term" value="C:Arp2/3 protein complex"/>
    <property type="evidence" value="ECO:0007669"/>
    <property type="project" value="UniProtKB-UniRule"/>
</dbReference>
<dbReference type="GO" id="GO:0034314">
    <property type="term" value="P:Arp2/3 complex-mediated actin nucleation"/>
    <property type="evidence" value="ECO:0007669"/>
    <property type="project" value="UniProtKB-UniRule"/>
</dbReference>